<gene>
    <name evidence="1" type="ORF">GGQ59_002341</name>
</gene>
<sequence length="433" mass="46320">MPRFEPPFRRILDVRLTESGAEPSLRAALNEAGCAVTPFGMTSAKAALPDAFVVDLRGAEQPLALINRARQYAGATPVLIVTGPNPNPDIASAIARHGLVQVTSDVRPVVRALGRAVRSADMAREAGLRIAGLTALEHPLGQDHEPSADRRVALLASPGPLALETLYVLRPAFGCDGVLTRAQALRALEAGDAGALVIVAGQLRRDSAALIRLVRRQSVLRDVPILVVERRRTARHVAYWMRNGADACLLPEEGDLLEALIEGGLRRRAMNRRLTGLLARTVLSDTGAESRIVGSCLFDACLTERCRRGAAPFSIGAIRLTPPPNVPVEIAEPALSEAASYLSFGVGPEDLMARPAPDLFLFQVSGAEALGAERAMRELATLIGDLKFGDEDAFTTFDTRATAVAWRATDQPETLIARALRTLDAAARVRQPA</sequence>
<dbReference type="Proteomes" id="UP000563524">
    <property type="component" value="Unassembled WGS sequence"/>
</dbReference>
<accession>A0A840I743</accession>
<reference evidence="1 2" key="1">
    <citation type="submission" date="2020-08" db="EMBL/GenBank/DDBJ databases">
        <title>Genomic Encyclopedia of Type Strains, Phase IV (KMG-IV): sequencing the most valuable type-strain genomes for metagenomic binning, comparative biology and taxonomic classification.</title>
        <authorList>
            <person name="Goeker M."/>
        </authorList>
    </citation>
    <scope>NUCLEOTIDE SEQUENCE [LARGE SCALE GENOMIC DNA]</scope>
    <source>
        <strain evidence="1 2">DSM 102850</strain>
    </source>
</reference>
<comment type="caution">
    <text evidence="1">The sequence shown here is derived from an EMBL/GenBank/DDBJ whole genome shotgun (WGS) entry which is preliminary data.</text>
</comment>
<protein>
    <submittedName>
        <fullName evidence="1">Uncharacterized protein</fullName>
    </submittedName>
</protein>
<proteinExistence type="predicted"/>
<dbReference type="AlphaFoldDB" id="A0A840I743"/>
<organism evidence="1 2">
    <name type="scientific">Parvularcula dongshanensis</name>
    <dbReference type="NCBI Taxonomy" id="1173995"/>
    <lineage>
        <taxon>Bacteria</taxon>
        <taxon>Pseudomonadati</taxon>
        <taxon>Pseudomonadota</taxon>
        <taxon>Alphaproteobacteria</taxon>
        <taxon>Parvularculales</taxon>
        <taxon>Parvularculaceae</taxon>
        <taxon>Parvularcula</taxon>
    </lineage>
</organism>
<evidence type="ECO:0000313" key="1">
    <source>
        <dbReference type="EMBL" id="MBB4659800.1"/>
    </source>
</evidence>
<name>A0A840I743_9PROT</name>
<evidence type="ECO:0000313" key="2">
    <source>
        <dbReference type="Proteomes" id="UP000563524"/>
    </source>
</evidence>
<dbReference type="RefSeq" id="WP_183818763.1">
    <property type="nucleotide sequence ID" value="NZ_JACHOB010000005.1"/>
</dbReference>
<keyword evidence="2" id="KW-1185">Reference proteome</keyword>
<dbReference type="EMBL" id="JACHOB010000005">
    <property type="protein sequence ID" value="MBB4659800.1"/>
    <property type="molecule type" value="Genomic_DNA"/>
</dbReference>